<protein>
    <submittedName>
        <fullName evidence="2">Uncharacterized protein</fullName>
    </submittedName>
</protein>
<proteinExistence type="predicted"/>
<dbReference type="EMBL" id="BK015890">
    <property type="protein sequence ID" value="DAD71975.1"/>
    <property type="molecule type" value="Genomic_DNA"/>
</dbReference>
<evidence type="ECO:0000256" key="1">
    <source>
        <dbReference type="SAM" id="MobiDB-lite"/>
    </source>
</evidence>
<organism evidence="2">
    <name type="scientific">Myoviridae sp. ct0f722</name>
    <dbReference type="NCBI Taxonomy" id="2827599"/>
    <lineage>
        <taxon>Viruses</taxon>
        <taxon>Duplodnaviria</taxon>
        <taxon>Heunggongvirae</taxon>
        <taxon>Uroviricota</taxon>
        <taxon>Caudoviricetes</taxon>
    </lineage>
</organism>
<sequence length="70" mass="7782">MIVRQRNITDSWGDYRNMRHLRDMLECDGVATPASTMGMGNPMAPGPDVEVGSGDIPVANIPRKKKKKRN</sequence>
<reference evidence="2" key="1">
    <citation type="journal article" date="2021" name="Proc. Natl. Acad. Sci. U.S.A.">
        <title>A Catalog of Tens of Thousands of Viruses from Human Metagenomes Reveals Hidden Associations with Chronic Diseases.</title>
        <authorList>
            <person name="Tisza M.J."/>
            <person name="Buck C.B."/>
        </authorList>
    </citation>
    <scope>NUCLEOTIDE SEQUENCE</scope>
    <source>
        <strain evidence="2">Ct0f722</strain>
    </source>
</reference>
<feature type="region of interest" description="Disordered" evidence="1">
    <location>
        <begin position="33"/>
        <end position="70"/>
    </location>
</feature>
<accession>A0A8S5LQ46</accession>
<evidence type="ECO:0000313" key="2">
    <source>
        <dbReference type="EMBL" id="DAD71975.1"/>
    </source>
</evidence>
<name>A0A8S5LQ46_9CAUD</name>